<dbReference type="PANTHER" id="PTHR30532:SF1">
    <property type="entry name" value="IRON(3+)-HYDROXAMATE-BINDING PROTEIN FHUD"/>
    <property type="match status" value="1"/>
</dbReference>
<evidence type="ECO:0000256" key="1">
    <source>
        <dbReference type="ARBA" id="ARBA00004196"/>
    </source>
</evidence>
<dbReference type="InterPro" id="IPR051313">
    <property type="entry name" value="Bact_iron-sidero_bind"/>
</dbReference>
<sequence length="345" mass="36879">MPANPTAGVPCRPGRRHCLKSLVAGAAMALGVAPLDAHAQHYRGLFNRASPELPTHAKRVVSLEFLFTESLLALDVTPVGVADPRGYAQWVRYRADRIEAGASVGTREQPNLEAIAALRPDLIVAYAYRHERLFDALSRIAPTVVFNVQPAQGEGDALDRMLAIFRAIGGMTGRAQAAAQVVADSEARIAVARDLALRDGFRDAPIALLNANAGGGNFWAYDNKDMIGALIGHLGARNALGWLDARQSMVNLSLGDLARHPEWSLIVVDNGAAPAYQLPVWRALPAVRDARVAFLPPSWGFGGPVSLDRITGLVGAAFTSMAPAMRARAALATSSRRESEARSWA</sequence>
<dbReference type="EMBL" id="CABPSQ010000001">
    <property type="protein sequence ID" value="VVE60437.1"/>
    <property type="molecule type" value="Genomic_DNA"/>
</dbReference>
<dbReference type="PANTHER" id="PTHR30532">
    <property type="entry name" value="IRON III DICITRATE-BINDING PERIPLASMIC PROTEIN"/>
    <property type="match status" value="1"/>
</dbReference>
<evidence type="ECO:0000256" key="5">
    <source>
        <dbReference type="ARBA" id="ARBA00022729"/>
    </source>
</evidence>
<evidence type="ECO:0000313" key="7">
    <source>
        <dbReference type="EMBL" id="VVE60437.1"/>
    </source>
</evidence>
<dbReference type="GO" id="GO:1901678">
    <property type="term" value="P:iron coordination entity transport"/>
    <property type="evidence" value="ECO:0007669"/>
    <property type="project" value="UniProtKB-ARBA"/>
</dbReference>
<dbReference type="Pfam" id="PF01497">
    <property type="entry name" value="Peripla_BP_2"/>
    <property type="match status" value="1"/>
</dbReference>
<keyword evidence="3" id="KW-0813">Transport</keyword>
<comment type="similarity">
    <text evidence="2">Belongs to the bacterial solute-binding protein 8 family.</text>
</comment>
<dbReference type="InterPro" id="IPR002491">
    <property type="entry name" value="ABC_transptr_periplasmic_BD"/>
</dbReference>
<name>A0A5E4ZIF7_9BURK</name>
<dbReference type="PROSITE" id="PS50983">
    <property type="entry name" value="FE_B12_PBP"/>
    <property type="match status" value="1"/>
</dbReference>
<proteinExistence type="inferred from homology"/>
<evidence type="ECO:0000256" key="4">
    <source>
        <dbReference type="ARBA" id="ARBA00022496"/>
    </source>
</evidence>
<dbReference type="AlphaFoldDB" id="A0A5E4ZIF7"/>
<dbReference type="CDD" id="cd01146">
    <property type="entry name" value="FhuD"/>
    <property type="match status" value="1"/>
</dbReference>
<feature type="domain" description="Fe/B12 periplasmic-binding" evidence="6">
    <location>
        <begin position="59"/>
        <end position="325"/>
    </location>
</feature>
<keyword evidence="8" id="KW-1185">Reference proteome</keyword>
<dbReference type="GO" id="GO:0030288">
    <property type="term" value="C:outer membrane-bounded periplasmic space"/>
    <property type="evidence" value="ECO:0007669"/>
    <property type="project" value="TreeGrafter"/>
</dbReference>
<keyword evidence="4" id="KW-0410">Iron transport</keyword>
<evidence type="ECO:0000313" key="8">
    <source>
        <dbReference type="Proteomes" id="UP000414136"/>
    </source>
</evidence>
<gene>
    <name evidence="7" type="primary">fhuD_2</name>
    <name evidence="7" type="ORF">PCA31118_00234</name>
</gene>
<reference evidence="7 8" key="1">
    <citation type="submission" date="2019-08" db="EMBL/GenBank/DDBJ databases">
        <authorList>
            <person name="Peeters C."/>
        </authorList>
    </citation>
    <scope>NUCLEOTIDE SEQUENCE [LARGE SCALE GENOMIC DNA]</scope>
    <source>
        <strain evidence="7 8">LMG 31118</strain>
    </source>
</reference>
<protein>
    <submittedName>
        <fullName evidence="7">Iron(3+)-hydroxamate-binding protein FhuD</fullName>
    </submittedName>
</protein>
<comment type="subcellular location">
    <subcellularLocation>
        <location evidence="1">Cell envelope</location>
    </subcellularLocation>
</comment>
<dbReference type="SUPFAM" id="SSF53807">
    <property type="entry name" value="Helical backbone' metal receptor"/>
    <property type="match status" value="1"/>
</dbReference>
<keyword evidence="4" id="KW-0406">Ion transport</keyword>
<dbReference type="PROSITE" id="PS51318">
    <property type="entry name" value="TAT"/>
    <property type="match status" value="1"/>
</dbReference>
<keyword evidence="5" id="KW-0732">Signal</keyword>
<accession>A0A5E4ZIF7</accession>
<evidence type="ECO:0000256" key="2">
    <source>
        <dbReference type="ARBA" id="ARBA00008814"/>
    </source>
</evidence>
<dbReference type="Proteomes" id="UP000414136">
    <property type="component" value="Unassembled WGS sequence"/>
</dbReference>
<dbReference type="InterPro" id="IPR006311">
    <property type="entry name" value="TAT_signal"/>
</dbReference>
<dbReference type="Gene3D" id="3.40.50.1980">
    <property type="entry name" value="Nitrogenase molybdenum iron protein domain"/>
    <property type="match status" value="2"/>
</dbReference>
<evidence type="ECO:0000259" key="6">
    <source>
        <dbReference type="PROSITE" id="PS50983"/>
    </source>
</evidence>
<keyword evidence="4" id="KW-0408">Iron</keyword>
<organism evidence="7 8">
    <name type="scientific">Pandoraea captiosa</name>
    <dbReference type="NCBI Taxonomy" id="2508302"/>
    <lineage>
        <taxon>Bacteria</taxon>
        <taxon>Pseudomonadati</taxon>
        <taxon>Pseudomonadota</taxon>
        <taxon>Betaproteobacteria</taxon>
        <taxon>Burkholderiales</taxon>
        <taxon>Burkholderiaceae</taxon>
        <taxon>Pandoraea</taxon>
    </lineage>
</organism>
<evidence type="ECO:0000256" key="3">
    <source>
        <dbReference type="ARBA" id="ARBA00022448"/>
    </source>
</evidence>